<dbReference type="PROSITE" id="PS00600">
    <property type="entry name" value="AA_TRANSFER_CLASS_3"/>
    <property type="match status" value="1"/>
</dbReference>
<evidence type="ECO:0000313" key="7">
    <source>
        <dbReference type="EMBL" id="MCA9727939.1"/>
    </source>
</evidence>
<dbReference type="FunFam" id="3.40.640.10:FF:000013">
    <property type="entry name" value="4-aminobutyrate aminotransferase"/>
    <property type="match status" value="1"/>
</dbReference>
<dbReference type="InterPro" id="IPR015421">
    <property type="entry name" value="PyrdxlP-dep_Trfase_major"/>
</dbReference>
<dbReference type="SUPFAM" id="SSF53383">
    <property type="entry name" value="PLP-dependent transferases"/>
    <property type="match status" value="1"/>
</dbReference>
<evidence type="ECO:0000256" key="2">
    <source>
        <dbReference type="ARBA" id="ARBA00008954"/>
    </source>
</evidence>
<evidence type="ECO:0000256" key="1">
    <source>
        <dbReference type="ARBA" id="ARBA00001933"/>
    </source>
</evidence>
<dbReference type="InterPro" id="IPR005814">
    <property type="entry name" value="Aminotrans_3"/>
</dbReference>
<protein>
    <submittedName>
        <fullName evidence="7">Aspartate aminotransferase family protein</fullName>
    </submittedName>
</protein>
<dbReference type="Gene3D" id="3.90.1150.10">
    <property type="entry name" value="Aspartate Aminotransferase, domain 1"/>
    <property type="match status" value="1"/>
</dbReference>
<proteinExistence type="inferred from homology"/>
<evidence type="ECO:0000256" key="4">
    <source>
        <dbReference type="ARBA" id="ARBA00022679"/>
    </source>
</evidence>
<dbReference type="AlphaFoldDB" id="A0A956LYI3"/>
<dbReference type="EMBL" id="JAGQHR010000265">
    <property type="protein sequence ID" value="MCA9727939.1"/>
    <property type="molecule type" value="Genomic_DNA"/>
</dbReference>
<reference evidence="7" key="1">
    <citation type="submission" date="2020-04" db="EMBL/GenBank/DDBJ databases">
        <authorList>
            <person name="Zhang T."/>
        </authorList>
    </citation>
    <scope>NUCLEOTIDE SEQUENCE</scope>
    <source>
        <strain evidence="7">HKST-UBA01</strain>
    </source>
</reference>
<dbReference type="Pfam" id="PF00202">
    <property type="entry name" value="Aminotran_3"/>
    <property type="match status" value="1"/>
</dbReference>
<name>A0A956LYI3_UNCEI</name>
<evidence type="ECO:0000256" key="3">
    <source>
        <dbReference type="ARBA" id="ARBA00022576"/>
    </source>
</evidence>
<dbReference type="Gene3D" id="3.40.640.10">
    <property type="entry name" value="Type I PLP-dependent aspartate aminotransferase-like (Major domain)"/>
    <property type="match status" value="1"/>
</dbReference>
<accession>A0A956LYI3</accession>
<reference evidence="7" key="2">
    <citation type="journal article" date="2021" name="Microbiome">
        <title>Successional dynamics and alternative stable states in a saline activated sludge microbial community over 9 years.</title>
        <authorList>
            <person name="Wang Y."/>
            <person name="Ye J."/>
            <person name="Ju F."/>
            <person name="Liu L."/>
            <person name="Boyd J.A."/>
            <person name="Deng Y."/>
            <person name="Parks D.H."/>
            <person name="Jiang X."/>
            <person name="Yin X."/>
            <person name="Woodcroft B.J."/>
            <person name="Tyson G.W."/>
            <person name="Hugenholtz P."/>
            <person name="Polz M.F."/>
            <person name="Zhang T."/>
        </authorList>
    </citation>
    <scope>NUCLEOTIDE SEQUENCE</scope>
    <source>
        <strain evidence="7">HKST-UBA01</strain>
    </source>
</reference>
<gene>
    <name evidence="7" type="ORF">KC729_09675</name>
</gene>
<evidence type="ECO:0000256" key="6">
    <source>
        <dbReference type="RuleBase" id="RU003560"/>
    </source>
</evidence>
<comment type="similarity">
    <text evidence="2 6">Belongs to the class-III pyridoxal-phosphate-dependent aminotransferase family.</text>
</comment>
<comment type="cofactor">
    <cofactor evidence="1">
        <name>pyridoxal 5'-phosphate</name>
        <dbReference type="ChEBI" id="CHEBI:597326"/>
    </cofactor>
</comment>
<keyword evidence="5 6" id="KW-0663">Pyridoxal phosphate</keyword>
<sequence>MSSQANLLARRAAVVADGLPRVTDVVVHSGNGAHLETPDGRPIIDFAGGIGVMNVGHCHPRVVRAIQEQASTLLHTCIHVATYEPYVALCEKLVTLLPHGTSTKALLVNSGAEAVENAVKIARQATGRQGILCFTEGFHGRTLLGMTLTSKVGYKAGCGPFAPEVYRIPFPNYYRYGDGLSEEAFVEREVRRLRDTFVNTAAPDQLAAVLIEPIQGEGGFVPAPALYLQKLREICDDHGILLICDEVQSGFCRTGRWASYEHYGIVPDLSTWAKSLGGGMPIGAVLGRADVMDAARPGTIGGTYGGNPVACAAALASIDVMSEEDLGTRAVAIGNTIRSRLTALARRCPAIGDVRGLGAMIGMELVVDRVTKEPAGKLAAMVVARAAERGVLVIPAGSHGNVLRILCPLVIADAYLEQGLSIIEEELERAFASK</sequence>
<evidence type="ECO:0000256" key="5">
    <source>
        <dbReference type="ARBA" id="ARBA00022898"/>
    </source>
</evidence>
<dbReference type="InterPro" id="IPR050103">
    <property type="entry name" value="Class-III_PLP-dep_AT"/>
</dbReference>
<dbReference type="PANTHER" id="PTHR11986">
    <property type="entry name" value="AMINOTRANSFERASE CLASS III"/>
    <property type="match status" value="1"/>
</dbReference>
<dbReference type="Proteomes" id="UP000697710">
    <property type="component" value="Unassembled WGS sequence"/>
</dbReference>
<dbReference type="CDD" id="cd00610">
    <property type="entry name" value="OAT_like"/>
    <property type="match status" value="1"/>
</dbReference>
<dbReference type="GO" id="GO:0042802">
    <property type="term" value="F:identical protein binding"/>
    <property type="evidence" value="ECO:0007669"/>
    <property type="project" value="TreeGrafter"/>
</dbReference>
<dbReference type="GO" id="GO:0030170">
    <property type="term" value="F:pyridoxal phosphate binding"/>
    <property type="evidence" value="ECO:0007669"/>
    <property type="project" value="InterPro"/>
</dbReference>
<comment type="caution">
    <text evidence="7">The sequence shown here is derived from an EMBL/GenBank/DDBJ whole genome shotgun (WGS) entry which is preliminary data.</text>
</comment>
<dbReference type="PIRSF" id="PIRSF000521">
    <property type="entry name" value="Transaminase_4ab_Lys_Orn"/>
    <property type="match status" value="1"/>
</dbReference>
<dbReference type="InterPro" id="IPR015424">
    <property type="entry name" value="PyrdxlP-dep_Trfase"/>
</dbReference>
<dbReference type="InterPro" id="IPR015422">
    <property type="entry name" value="PyrdxlP-dep_Trfase_small"/>
</dbReference>
<keyword evidence="4" id="KW-0808">Transferase</keyword>
<dbReference type="InterPro" id="IPR049704">
    <property type="entry name" value="Aminotrans_3_PPA_site"/>
</dbReference>
<evidence type="ECO:0000313" key="8">
    <source>
        <dbReference type="Proteomes" id="UP000697710"/>
    </source>
</evidence>
<organism evidence="7 8">
    <name type="scientific">Eiseniibacteriota bacterium</name>
    <dbReference type="NCBI Taxonomy" id="2212470"/>
    <lineage>
        <taxon>Bacteria</taxon>
        <taxon>Candidatus Eiseniibacteriota</taxon>
    </lineage>
</organism>
<keyword evidence="3 7" id="KW-0032">Aminotransferase</keyword>
<dbReference type="GO" id="GO:0008483">
    <property type="term" value="F:transaminase activity"/>
    <property type="evidence" value="ECO:0007669"/>
    <property type="project" value="UniProtKB-KW"/>
</dbReference>